<protein>
    <recommendedName>
        <fullName evidence="2">J domain-containing protein</fullName>
    </recommendedName>
</protein>
<organism evidence="3 4">
    <name type="scientific">Kingdonia uniflora</name>
    <dbReference type="NCBI Taxonomy" id="39325"/>
    <lineage>
        <taxon>Eukaryota</taxon>
        <taxon>Viridiplantae</taxon>
        <taxon>Streptophyta</taxon>
        <taxon>Embryophyta</taxon>
        <taxon>Tracheophyta</taxon>
        <taxon>Spermatophyta</taxon>
        <taxon>Magnoliopsida</taxon>
        <taxon>Ranunculales</taxon>
        <taxon>Circaeasteraceae</taxon>
        <taxon>Kingdonia</taxon>
    </lineage>
</organism>
<evidence type="ECO:0000313" key="3">
    <source>
        <dbReference type="EMBL" id="KAF6163648.1"/>
    </source>
</evidence>
<evidence type="ECO:0000313" key="4">
    <source>
        <dbReference type="Proteomes" id="UP000541444"/>
    </source>
</evidence>
<dbReference type="InterPro" id="IPR036869">
    <property type="entry name" value="J_dom_sf"/>
</dbReference>
<keyword evidence="4" id="KW-1185">Reference proteome</keyword>
<feature type="region of interest" description="Disordered" evidence="1">
    <location>
        <begin position="1"/>
        <end position="78"/>
    </location>
</feature>
<name>A0A7J7N9T7_9MAGN</name>
<accession>A0A7J7N9T7</accession>
<dbReference type="Gene3D" id="1.10.287.110">
    <property type="entry name" value="DnaJ domain"/>
    <property type="match status" value="1"/>
</dbReference>
<dbReference type="PANTHER" id="PTHR45376:SF5">
    <property type="entry name" value="CHAPERONE DNAJ-DOMAIN SUPERFAMILY PROTEIN"/>
    <property type="match status" value="1"/>
</dbReference>
<dbReference type="PROSITE" id="PS50076">
    <property type="entry name" value="DNAJ_2"/>
    <property type="match status" value="1"/>
</dbReference>
<proteinExistence type="predicted"/>
<feature type="domain" description="J" evidence="2">
    <location>
        <begin position="330"/>
        <end position="391"/>
    </location>
</feature>
<dbReference type="OrthoDB" id="10250354at2759"/>
<feature type="compositionally biased region" description="Basic and acidic residues" evidence="1">
    <location>
        <begin position="17"/>
        <end position="38"/>
    </location>
</feature>
<gene>
    <name evidence="3" type="ORF">GIB67_036108</name>
</gene>
<comment type="caution">
    <text evidence="3">The sequence shown here is derived from an EMBL/GenBank/DDBJ whole genome shotgun (WGS) entry which is preliminary data.</text>
</comment>
<dbReference type="SUPFAM" id="SSF46565">
    <property type="entry name" value="Chaperone J-domain"/>
    <property type="match status" value="1"/>
</dbReference>
<dbReference type="Pfam" id="PF00226">
    <property type="entry name" value="DnaJ"/>
    <property type="match status" value="1"/>
</dbReference>
<dbReference type="SMART" id="SM00271">
    <property type="entry name" value="DnaJ"/>
    <property type="match status" value="1"/>
</dbReference>
<feature type="compositionally biased region" description="Pro residues" evidence="1">
    <location>
        <begin position="63"/>
        <end position="75"/>
    </location>
</feature>
<dbReference type="PANTHER" id="PTHR45376">
    <property type="entry name" value="CHAPERONE DNAJ-DOMAIN SUPERFAMILY PROTEIN-RELATED"/>
    <property type="match status" value="1"/>
</dbReference>
<feature type="region of interest" description="Disordered" evidence="1">
    <location>
        <begin position="224"/>
        <end position="257"/>
    </location>
</feature>
<sequence>MPSTAPNVAPNNAPGPDRLDPGRARAEKPDCRGERRGTDSIQPGTPDATAPHLPPQISSSCGPPNPSPRAGPPTTTPKIKLEFGQTYMLTSASTLPNSRATHMLPILPRHQLGPTPTVALQRLDPALPHQQQFISAIKLFSFKHTTSDLSATGFANFEKRITVLASVLEDAEESQQPSKNSFTFTTREKRTDAKKALKDLLFKTGSAIHNEGCWNVEEENCFQGSNRKTRQNKSGKATSRHSPHAKKKQYRKNKSGYFSDENPEKVFQATFGNRCFTWSSGENSHFQRSTTQFDWRDYSDWKNNRRKSWDTLSDAEDEDADEQCVVGSCSDRSILGLPPTGPIKIEDVKCAFRSSALKWHPDKYQGPSQAMAGEKFKLCVDAYKSLCSALSSA</sequence>
<dbReference type="InterPro" id="IPR001623">
    <property type="entry name" value="DnaJ_domain"/>
</dbReference>
<reference evidence="3 4" key="1">
    <citation type="journal article" date="2020" name="IScience">
        <title>Genome Sequencing of the Endangered Kingdonia uniflora (Circaeasteraceae, Ranunculales) Reveals Potential Mechanisms of Evolutionary Specialization.</title>
        <authorList>
            <person name="Sun Y."/>
            <person name="Deng T."/>
            <person name="Zhang A."/>
            <person name="Moore M.J."/>
            <person name="Landis J.B."/>
            <person name="Lin N."/>
            <person name="Zhang H."/>
            <person name="Zhang X."/>
            <person name="Huang J."/>
            <person name="Zhang X."/>
            <person name="Sun H."/>
            <person name="Wang H."/>
        </authorList>
    </citation>
    <scope>NUCLEOTIDE SEQUENCE [LARGE SCALE GENOMIC DNA]</scope>
    <source>
        <strain evidence="3">TB1705</strain>
        <tissue evidence="3">Leaf</tissue>
    </source>
</reference>
<dbReference type="AlphaFoldDB" id="A0A7J7N9T7"/>
<evidence type="ECO:0000256" key="1">
    <source>
        <dbReference type="SAM" id="MobiDB-lite"/>
    </source>
</evidence>
<feature type="compositionally biased region" description="Low complexity" evidence="1">
    <location>
        <begin position="1"/>
        <end position="14"/>
    </location>
</feature>
<dbReference type="EMBL" id="JACGCM010000971">
    <property type="protein sequence ID" value="KAF6163648.1"/>
    <property type="molecule type" value="Genomic_DNA"/>
</dbReference>
<evidence type="ECO:0000259" key="2">
    <source>
        <dbReference type="PROSITE" id="PS50076"/>
    </source>
</evidence>
<feature type="compositionally biased region" description="Basic residues" evidence="1">
    <location>
        <begin position="227"/>
        <end position="254"/>
    </location>
</feature>
<dbReference type="CDD" id="cd06257">
    <property type="entry name" value="DnaJ"/>
    <property type="match status" value="1"/>
</dbReference>
<dbReference type="Proteomes" id="UP000541444">
    <property type="component" value="Unassembled WGS sequence"/>
</dbReference>